<dbReference type="EMBL" id="AP019297">
    <property type="protein sequence ID" value="BBG93611.1"/>
    <property type="molecule type" value="Genomic_DNA"/>
</dbReference>
<gene>
    <name evidence="1" type="ORF">Prudu_001678</name>
</gene>
<organism evidence="1">
    <name type="scientific">Prunus dulcis</name>
    <name type="common">Almond</name>
    <name type="synonym">Amygdalus dulcis</name>
    <dbReference type="NCBI Taxonomy" id="3755"/>
    <lineage>
        <taxon>Eukaryota</taxon>
        <taxon>Viridiplantae</taxon>
        <taxon>Streptophyta</taxon>
        <taxon>Embryophyta</taxon>
        <taxon>Tracheophyta</taxon>
        <taxon>Spermatophyta</taxon>
        <taxon>Magnoliopsida</taxon>
        <taxon>eudicotyledons</taxon>
        <taxon>Gunneridae</taxon>
        <taxon>Pentapetalae</taxon>
        <taxon>rosids</taxon>
        <taxon>fabids</taxon>
        <taxon>Rosales</taxon>
        <taxon>Rosaceae</taxon>
        <taxon>Amygdaloideae</taxon>
        <taxon>Amygdaleae</taxon>
        <taxon>Prunus</taxon>
    </lineage>
</organism>
<evidence type="ECO:0000313" key="1">
    <source>
        <dbReference type="EMBL" id="BBG93611.1"/>
    </source>
</evidence>
<feature type="non-terminal residue" evidence="1">
    <location>
        <position position="1"/>
    </location>
</feature>
<accession>A0A4Y1QP64</accession>
<proteinExistence type="predicted"/>
<name>A0A4Y1QP64_PRUDU</name>
<reference evidence="1" key="1">
    <citation type="journal article" date="2019" name="Science">
        <title>Mutation of a bHLH transcription factor allowed almond domestication.</title>
        <authorList>
            <person name="Sanchez-Perez R."/>
            <person name="Pavan S."/>
            <person name="Mazzeo R."/>
            <person name="Moldovan C."/>
            <person name="Aiese Cigliano R."/>
            <person name="Del Cueto J."/>
            <person name="Ricciardi F."/>
            <person name="Lotti C."/>
            <person name="Ricciardi L."/>
            <person name="Dicenta F."/>
            <person name="Lopez-Marques R.L."/>
            <person name="Lindberg Moller B."/>
        </authorList>
    </citation>
    <scope>NUCLEOTIDE SEQUENCE</scope>
</reference>
<protein>
    <submittedName>
        <fullName evidence="1">Uncharacterized protein</fullName>
    </submittedName>
</protein>
<sequence>VSLVATSGYVFDYGRSTHSIDDLLEDGSVYIMCVERKYMSCKGTCLASIGPDQPAEVVDDAPEDLHACLLKHNQCFLVMVHISIPGDSALVHSAVSGLNNQKDDYGLMNTNI</sequence>
<dbReference type="AlphaFoldDB" id="A0A4Y1QP64"/>